<keyword evidence="1" id="KW-0812">Transmembrane</keyword>
<feature type="transmembrane region" description="Helical" evidence="1">
    <location>
        <begin position="44"/>
        <end position="66"/>
    </location>
</feature>
<dbReference type="Proteomes" id="UP000694388">
    <property type="component" value="Unplaced"/>
</dbReference>
<name>A0A8C4QTK8_EPTBU</name>
<dbReference type="InterPro" id="IPR039632">
    <property type="entry name" value="TMEM42"/>
</dbReference>
<dbReference type="SUPFAM" id="SSF103481">
    <property type="entry name" value="Multidrug resistance efflux transporter EmrE"/>
    <property type="match status" value="1"/>
</dbReference>
<feature type="transmembrane region" description="Helical" evidence="1">
    <location>
        <begin position="16"/>
        <end position="37"/>
    </location>
</feature>
<evidence type="ECO:0008006" key="4">
    <source>
        <dbReference type="Google" id="ProtNLM"/>
    </source>
</evidence>
<dbReference type="InterPro" id="IPR037185">
    <property type="entry name" value="EmrE-like"/>
</dbReference>
<dbReference type="Ensembl" id="ENSEBUT00000020767.1">
    <property type="protein sequence ID" value="ENSEBUP00000020191.1"/>
    <property type="gene ID" value="ENSEBUG00000012531.1"/>
</dbReference>
<proteinExistence type="predicted"/>
<protein>
    <recommendedName>
        <fullName evidence="4">Transmembrane protein 42</fullName>
    </recommendedName>
</protein>
<sequence length="105" mass="11732">MCFYIFLFQVNISCRLLLFACMLGTNAIMCTLFAKALHYSSNTLWPTLTSTAINFMCSAVFGRVLFGEVLSFMWWIGAAFVLMGLALVHSASLDNAADIEKRKVM</sequence>
<dbReference type="PANTHER" id="PTHR31965">
    <property type="entry name" value="TRANSMEMBRANE PROTEIN 42"/>
    <property type="match status" value="1"/>
</dbReference>
<dbReference type="OMA" id="TWKTLPH"/>
<accession>A0A8C4QTK8</accession>
<dbReference type="AlphaFoldDB" id="A0A8C4QTK8"/>
<keyword evidence="1" id="KW-0472">Membrane</keyword>
<reference evidence="2" key="2">
    <citation type="submission" date="2025-09" db="UniProtKB">
        <authorList>
            <consortium name="Ensembl"/>
        </authorList>
    </citation>
    <scope>IDENTIFICATION</scope>
</reference>
<keyword evidence="3" id="KW-1185">Reference proteome</keyword>
<feature type="transmembrane region" description="Helical" evidence="1">
    <location>
        <begin position="72"/>
        <end position="93"/>
    </location>
</feature>
<organism evidence="2 3">
    <name type="scientific">Eptatretus burgeri</name>
    <name type="common">Inshore hagfish</name>
    <dbReference type="NCBI Taxonomy" id="7764"/>
    <lineage>
        <taxon>Eukaryota</taxon>
        <taxon>Metazoa</taxon>
        <taxon>Chordata</taxon>
        <taxon>Craniata</taxon>
        <taxon>Vertebrata</taxon>
        <taxon>Cyclostomata</taxon>
        <taxon>Myxini</taxon>
        <taxon>Myxiniformes</taxon>
        <taxon>Myxinidae</taxon>
        <taxon>Eptatretinae</taxon>
        <taxon>Eptatretus</taxon>
    </lineage>
</organism>
<reference evidence="2" key="1">
    <citation type="submission" date="2025-08" db="UniProtKB">
        <authorList>
            <consortium name="Ensembl"/>
        </authorList>
    </citation>
    <scope>IDENTIFICATION</scope>
</reference>
<evidence type="ECO:0000313" key="3">
    <source>
        <dbReference type="Proteomes" id="UP000694388"/>
    </source>
</evidence>
<keyword evidence="1" id="KW-1133">Transmembrane helix</keyword>
<evidence type="ECO:0000313" key="2">
    <source>
        <dbReference type="Ensembl" id="ENSEBUP00000020191.1"/>
    </source>
</evidence>
<evidence type="ECO:0000256" key="1">
    <source>
        <dbReference type="SAM" id="Phobius"/>
    </source>
</evidence>
<dbReference type="PANTHER" id="PTHR31965:SF1">
    <property type="entry name" value="TRANSMEMBRANE PROTEIN 42"/>
    <property type="match status" value="1"/>
</dbReference>